<name>A0A1H3ZGF1_9BACT</name>
<dbReference type="AlphaFoldDB" id="A0A1H3ZGF1"/>
<dbReference type="GO" id="GO:0019878">
    <property type="term" value="P:lysine biosynthetic process via aminoadipic acid"/>
    <property type="evidence" value="ECO:0007669"/>
    <property type="project" value="TreeGrafter"/>
</dbReference>
<proteinExistence type="inferred from homology"/>
<sequence length="204" mass="22355">MINIYYTYLPSAGKAGLLIAGNPAIGRQLARAPRTGDLPSFVAGRWLLAQILATMQVPYSLDDIRFNEAGRPAFPGPPHFSISHSGNLAVCAIAPHTIGIDLEQEKEIALPDFEDYFSREEWAAIRRSATPYADFYRAWTAKEAILKADGTGPDAFPEINGLAAVQFRGNSYYLEEIRLEEGYACHVAATAPIRSITVKELSIP</sequence>
<dbReference type="GO" id="GO:0000287">
    <property type="term" value="F:magnesium ion binding"/>
    <property type="evidence" value="ECO:0007669"/>
    <property type="project" value="InterPro"/>
</dbReference>
<dbReference type="Proteomes" id="UP000199656">
    <property type="component" value="Unassembled WGS sequence"/>
</dbReference>
<evidence type="ECO:0000256" key="1">
    <source>
        <dbReference type="ARBA" id="ARBA00010990"/>
    </source>
</evidence>
<keyword evidence="2 4" id="KW-0808">Transferase</keyword>
<evidence type="ECO:0000313" key="5">
    <source>
        <dbReference type="Proteomes" id="UP000199656"/>
    </source>
</evidence>
<protein>
    <submittedName>
        <fullName evidence="4">4'-phosphopantetheinyl transferase superfamily protein</fullName>
    </submittedName>
</protein>
<evidence type="ECO:0000259" key="3">
    <source>
        <dbReference type="Pfam" id="PF01648"/>
    </source>
</evidence>
<dbReference type="RefSeq" id="WP_089759680.1">
    <property type="nucleotide sequence ID" value="NZ_BKAT01000005.1"/>
</dbReference>
<dbReference type="InterPro" id="IPR037143">
    <property type="entry name" value="4-PPantetheinyl_Trfase_dom_sf"/>
</dbReference>
<dbReference type="PANTHER" id="PTHR12215:SF10">
    <property type="entry name" value="L-AMINOADIPATE-SEMIALDEHYDE DEHYDROGENASE-PHOSPHOPANTETHEINYL TRANSFERASE"/>
    <property type="match status" value="1"/>
</dbReference>
<dbReference type="Pfam" id="PF01648">
    <property type="entry name" value="ACPS"/>
    <property type="match status" value="1"/>
</dbReference>
<dbReference type="PANTHER" id="PTHR12215">
    <property type="entry name" value="PHOSPHOPANTETHEINE TRANSFERASE"/>
    <property type="match status" value="1"/>
</dbReference>
<feature type="domain" description="4'-phosphopantetheinyl transferase" evidence="3">
    <location>
        <begin position="98"/>
        <end position="180"/>
    </location>
</feature>
<comment type="similarity">
    <text evidence="1">Belongs to the P-Pant transferase superfamily. Gsp/Sfp/HetI/AcpT family.</text>
</comment>
<dbReference type="OrthoDB" id="9808281at2"/>
<dbReference type="STRING" id="408074.SAMN05660909_01209"/>
<dbReference type="InterPro" id="IPR008278">
    <property type="entry name" value="4-PPantetheinyl_Trfase_dom"/>
</dbReference>
<organism evidence="4 5">
    <name type="scientific">Chitinophaga terrae</name>
    <name type="common">ex Kim and Jung 2007</name>
    <dbReference type="NCBI Taxonomy" id="408074"/>
    <lineage>
        <taxon>Bacteria</taxon>
        <taxon>Pseudomonadati</taxon>
        <taxon>Bacteroidota</taxon>
        <taxon>Chitinophagia</taxon>
        <taxon>Chitinophagales</taxon>
        <taxon>Chitinophagaceae</taxon>
        <taxon>Chitinophaga</taxon>
    </lineage>
</organism>
<dbReference type="Gene3D" id="3.90.470.20">
    <property type="entry name" value="4'-phosphopantetheinyl transferase domain"/>
    <property type="match status" value="2"/>
</dbReference>
<dbReference type="InterPro" id="IPR050559">
    <property type="entry name" value="P-Pant_transferase_sf"/>
</dbReference>
<accession>A0A1H3ZGF1</accession>
<dbReference type="SUPFAM" id="SSF56214">
    <property type="entry name" value="4'-phosphopantetheinyl transferase"/>
    <property type="match status" value="2"/>
</dbReference>
<gene>
    <name evidence="4" type="ORF">SAMN05660909_01209</name>
</gene>
<dbReference type="GO" id="GO:0005829">
    <property type="term" value="C:cytosol"/>
    <property type="evidence" value="ECO:0007669"/>
    <property type="project" value="TreeGrafter"/>
</dbReference>
<keyword evidence="5" id="KW-1185">Reference proteome</keyword>
<evidence type="ECO:0000256" key="2">
    <source>
        <dbReference type="ARBA" id="ARBA00022679"/>
    </source>
</evidence>
<reference evidence="5" key="1">
    <citation type="submission" date="2016-10" db="EMBL/GenBank/DDBJ databases">
        <authorList>
            <person name="Varghese N."/>
            <person name="Submissions S."/>
        </authorList>
    </citation>
    <scope>NUCLEOTIDE SEQUENCE [LARGE SCALE GENOMIC DNA]</scope>
    <source>
        <strain evidence="5">DSM 23920</strain>
    </source>
</reference>
<dbReference type="EMBL" id="FNRL01000004">
    <property type="protein sequence ID" value="SEA22727.1"/>
    <property type="molecule type" value="Genomic_DNA"/>
</dbReference>
<dbReference type="GO" id="GO:0008897">
    <property type="term" value="F:holo-[acyl-carrier-protein] synthase activity"/>
    <property type="evidence" value="ECO:0007669"/>
    <property type="project" value="InterPro"/>
</dbReference>
<evidence type="ECO:0000313" key="4">
    <source>
        <dbReference type="EMBL" id="SEA22727.1"/>
    </source>
</evidence>